<keyword evidence="1" id="KW-0805">Transcription regulation</keyword>
<dbReference type="Gene3D" id="1.10.10.10">
    <property type="entry name" value="Winged helix-like DNA-binding domain superfamily/Winged helix DNA-binding domain"/>
    <property type="match status" value="1"/>
</dbReference>
<dbReference type="InterPro" id="IPR000792">
    <property type="entry name" value="Tscrpt_reg_LuxR_C"/>
</dbReference>
<sequence length="90" mass="10333">MDASRYLSRRERVILAHLALPVTLNQIAMSLFVTRNTVKTQVRSIYRKLEVNDRESAVRLGRELGLVAVEPIEDEDDDEVVQQRGHTSTR</sequence>
<evidence type="ECO:0000259" key="4">
    <source>
        <dbReference type="PROSITE" id="PS50043"/>
    </source>
</evidence>
<dbReference type="InterPro" id="IPR016032">
    <property type="entry name" value="Sig_transdc_resp-reg_C-effctor"/>
</dbReference>
<evidence type="ECO:0000256" key="1">
    <source>
        <dbReference type="ARBA" id="ARBA00023015"/>
    </source>
</evidence>
<organism evidence="5 6">
    <name type="scientific">Cellulomonas edaphi</name>
    <dbReference type="NCBI Taxonomy" id="3053468"/>
    <lineage>
        <taxon>Bacteria</taxon>
        <taxon>Bacillati</taxon>
        <taxon>Actinomycetota</taxon>
        <taxon>Actinomycetes</taxon>
        <taxon>Micrococcales</taxon>
        <taxon>Cellulomonadaceae</taxon>
        <taxon>Cellulomonas</taxon>
    </lineage>
</organism>
<dbReference type="SMART" id="SM00421">
    <property type="entry name" value="HTH_LUXR"/>
    <property type="match status" value="1"/>
</dbReference>
<feature type="domain" description="HTH luxR-type" evidence="4">
    <location>
        <begin position="1"/>
        <end position="65"/>
    </location>
</feature>
<dbReference type="EMBL" id="JAUCGR010000002">
    <property type="protein sequence ID" value="MDM7831483.1"/>
    <property type="molecule type" value="Genomic_DNA"/>
</dbReference>
<evidence type="ECO:0000256" key="2">
    <source>
        <dbReference type="ARBA" id="ARBA00023125"/>
    </source>
</evidence>
<evidence type="ECO:0000313" key="6">
    <source>
        <dbReference type="Proteomes" id="UP001321453"/>
    </source>
</evidence>
<keyword evidence="2" id="KW-0238">DNA-binding</keyword>
<dbReference type="PROSITE" id="PS50043">
    <property type="entry name" value="HTH_LUXR_2"/>
    <property type="match status" value="1"/>
</dbReference>
<protein>
    <submittedName>
        <fullName evidence="5">LuxR C-terminal-related transcriptional regulator</fullName>
    </submittedName>
</protein>
<dbReference type="PANTHER" id="PTHR44688:SF16">
    <property type="entry name" value="DNA-BINDING TRANSCRIPTIONAL ACTIVATOR DEVR_DOSR"/>
    <property type="match status" value="1"/>
</dbReference>
<dbReference type="InterPro" id="IPR036388">
    <property type="entry name" value="WH-like_DNA-bd_sf"/>
</dbReference>
<proteinExistence type="predicted"/>
<reference evidence="5 6" key="1">
    <citation type="submission" date="2023-06" db="EMBL/GenBank/DDBJ databases">
        <title>Cellulomonas sp. MW9 Whole genome sequence.</title>
        <authorList>
            <person name="Park S."/>
        </authorList>
    </citation>
    <scope>NUCLEOTIDE SEQUENCE [LARGE SCALE GENOMIC DNA]</scope>
    <source>
        <strain evidence="5 6">MW9</strain>
    </source>
</reference>
<name>A0ABT7S783_9CELL</name>
<keyword evidence="6" id="KW-1185">Reference proteome</keyword>
<dbReference type="PANTHER" id="PTHR44688">
    <property type="entry name" value="DNA-BINDING TRANSCRIPTIONAL ACTIVATOR DEVR_DOSR"/>
    <property type="match status" value="1"/>
</dbReference>
<dbReference type="CDD" id="cd06170">
    <property type="entry name" value="LuxR_C_like"/>
    <property type="match status" value="1"/>
</dbReference>
<dbReference type="Proteomes" id="UP001321453">
    <property type="component" value="Unassembled WGS sequence"/>
</dbReference>
<accession>A0ABT7S783</accession>
<dbReference type="Pfam" id="PF00196">
    <property type="entry name" value="GerE"/>
    <property type="match status" value="1"/>
</dbReference>
<dbReference type="RefSeq" id="WP_289446821.1">
    <property type="nucleotide sequence ID" value="NZ_JAUCGR010000002.1"/>
</dbReference>
<evidence type="ECO:0000256" key="3">
    <source>
        <dbReference type="ARBA" id="ARBA00023163"/>
    </source>
</evidence>
<keyword evidence="3" id="KW-0804">Transcription</keyword>
<dbReference type="SUPFAM" id="SSF46894">
    <property type="entry name" value="C-terminal effector domain of the bipartite response regulators"/>
    <property type="match status" value="1"/>
</dbReference>
<gene>
    <name evidence="5" type="ORF">QRT05_09070</name>
</gene>
<comment type="caution">
    <text evidence="5">The sequence shown here is derived from an EMBL/GenBank/DDBJ whole genome shotgun (WGS) entry which is preliminary data.</text>
</comment>
<evidence type="ECO:0000313" key="5">
    <source>
        <dbReference type="EMBL" id="MDM7831483.1"/>
    </source>
</evidence>